<dbReference type="InterPro" id="IPR032821">
    <property type="entry name" value="PKS_assoc"/>
</dbReference>
<dbReference type="Pfam" id="PF02801">
    <property type="entry name" value="Ketoacyl-synt_C"/>
    <property type="match status" value="1"/>
</dbReference>
<evidence type="ECO:0000256" key="3">
    <source>
        <dbReference type="ARBA" id="ARBA00022598"/>
    </source>
</evidence>
<dbReference type="GO" id="GO:0008168">
    <property type="term" value="F:methyltransferase activity"/>
    <property type="evidence" value="ECO:0007669"/>
    <property type="project" value="UniProtKB-KW"/>
</dbReference>
<dbReference type="SUPFAM" id="SSF52777">
    <property type="entry name" value="CoA-dependent acyltransferases"/>
    <property type="match status" value="2"/>
</dbReference>
<feature type="domain" description="Ketosynthase family 3 (KS3)" evidence="11">
    <location>
        <begin position="5"/>
        <end position="448"/>
    </location>
</feature>
<dbReference type="PANTHER" id="PTHR43775">
    <property type="entry name" value="FATTY ACID SYNTHASE"/>
    <property type="match status" value="1"/>
</dbReference>
<dbReference type="Gene3D" id="3.40.366.10">
    <property type="entry name" value="Malonyl-Coenzyme A Acyl Carrier Protein, domain 2"/>
    <property type="match status" value="1"/>
</dbReference>
<dbReference type="Gene3D" id="3.40.50.720">
    <property type="entry name" value="NAD(P)-binding Rossmann-like Domain"/>
    <property type="match status" value="1"/>
</dbReference>
<feature type="region of interest" description="Disordered" evidence="9">
    <location>
        <begin position="2558"/>
        <end position="2615"/>
    </location>
</feature>
<dbReference type="Gene3D" id="3.40.47.10">
    <property type="match status" value="1"/>
</dbReference>
<dbReference type="Pfam" id="PF00668">
    <property type="entry name" value="Condensation"/>
    <property type="match status" value="1"/>
</dbReference>
<organism evidence="13 14">
    <name type="scientific">Ramalina farinacea</name>
    <dbReference type="NCBI Taxonomy" id="258253"/>
    <lineage>
        <taxon>Eukaryota</taxon>
        <taxon>Fungi</taxon>
        <taxon>Dikarya</taxon>
        <taxon>Ascomycota</taxon>
        <taxon>Pezizomycotina</taxon>
        <taxon>Lecanoromycetes</taxon>
        <taxon>OSLEUM clade</taxon>
        <taxon>Lecanoromycetidae</taxon>
        <taxon>Lecanorales</taxon>
        <taxon>Lecanorineae</taxon>
        <taxon>Ramalinaceae</taxon>
        <taxon>Ramalina</taxon>
    </lineage>
</organism>
<dbReference type="GO" id="GO:0006633">
    <property type="term" value="P:fatty acid biosynthetic process"/>
    <property type="evidence" value="ECO:0007669"/>
    <property type="project" value="InterPro"/>
</dbReference>
<dbReference type="Gene3D" id="3.40.50.150">
    <property type="entry name" value="Vaccinia Virus protein VP39"/>
    <property type="match status" value="1"/>
</dbReference>
<dbReference type="SUPFAM" id="SSF53901">
    <property type="entry name" value="Thiolase-like"/>
    <property type="match status" value="1"/>
</dbReference>
<dbReference type="CDD" id="cd00833">
    <property type="entry name" value="PKS"/>
    <property type="match status" value="1"/>
</dbReference>
<dbReference type="Pfam" id="PF14765">
    <property type="entry name" value="PS-DH"/>
    <property type="match status" value="1"/>
</dbReference>
<dbReference type="InterPro" id="IPR016035">
    <property type="entry name" value="Acyl_Trfase/lysoPLipase"/>
</dbReference>
<feature type="region of interest" description="Disordered" evidence="9">
    <location>
        <begin position="2477"/>
        <end position="2510"/>
    </location>
</feature>
<keyword evidence="14" id="KW-1185">Reference proteome</keyword>
<dbReference type="Pfam" id="PF08242">
    <property type="entry name" value="Methyltransf_12"/>
    <property type="match status" value="1"/>
</dbReference>
<evidence type="ECO:0000256" key="8">
    <source>
        <dbReference type="PROSITE-ProRule" id="PRU01363"/>
    </source>
</evidence>
<dbReference type="InterPro" id="IPR042104">
    <property type="entry name" value="PKS_dehydratase_sf"/>
</dbReference>
<keyword evidence="4" id="KW-0489">Methyltransferase</keyword>
<sequence>MPYINEPIAVVGSGCRFPGNSSNPSRLWDLLQDPKDVQRKIDRFNPDSFYHEDGHYHGASNVREAYLLAEDPRLFDAQFFNIPTNEAEVLDPQQRLLMETVYEALETAGISIASLSGSNTAVYVGDMTDDFSHIVYADTDDVPTYASTGTARSIVSNRISYFFNWHGPSMTIDTACSSSLFAVHSAMQDLRSGAAPVAIASGTNLIFGPTMFVAESNLNMLSKDGRSRMWDAGANGYARGEGVASLVMKTLSAALRDGDHIEYIIRETGVNQDGKTPGLTMPSSEAQANLIRDTYARAGLDLNKRSDRCQYFEAHGTGTPAGDPQEAGAIFKAFFSNRDASNTDSSENEGFENEDILYVGSIKTVVGHTEGTAGIAGLMKGSLALQNKMIPPNMLFTKLNPDLRPYYDNLKVPVQLREWPSLPPGVPRRVSVNSFGFGGANAHAIIESYEPETVAPPKNIGSAPSSTPYSFVFSATSEKSLVAQLKSYVKFLEEKPDFSLGTLSWSLFRRTTFTFRVTFSATSVKSLVAQIESAIEDAATKKTTLGTRANQKSPREILGVFTGQGAQWATMGRELILASCLAESVVDDLEKSLADLPDAPEWSLKAEILASKEKSRVAEGVFSQPLCTAIQIMVVEILRQAGIGFNAVVGHSSGEIACAYVSGFLSARDAIRVAFYRGKYTPLAKGGAMIACGTDMQDAIDLCTLPKLKGRASLAASNSSSSVTISGDADAIDLVEIVMQDEGRFARKLKVDTAYHCFHMDVCSEPYLMSLDKCGIQVLEPASDACPWYSSVREGNERVTMSMASTLTNTYWRDNMLRPVLFSQALTVAITATGVPGAVLEVGPSPALKGPASTTIEGATGSTIPYFGTLVRGQNDALAMANALGSIWTVLGAPAVDLQGFQQAFVKDAIFSLSKALPSYPWDHDRILWNESRVSRSFRKRSAPKHELLGIPVDAGEGELRWRNFLKPKEMPWLKGHQIQSQLVFPAAGFAVMALEAGRNLAPFENISLMELQHFSIHKALSFGNEEVGIEVMFILSDIREENGYTLADFGCHACLNKDIGDFTSMASGLLKLTIGAPSHETLPERPKWPNNFINTDVEVFYKCMAELGYGYTGMFHGMTDIQRTNAGSKGAFTIPQDEDSAQQDWIIHPATLDVAFTAEFAAVGAPGDGRLHTLHIPVMIDSITINPHVTAENSGVEVPLRFDAWLGDPIDNGWIGDVDVYEEDGRNAIVQIQGLLVRPLTKTGPNDDRETFANVEWGPNWPELTINQTPKALTDDEAKIAKFAERLSLYIIRHLCENVPADRVARNGTEHQRAVLEWAQHVVHTTRAGKHAICPKVWLADTWEALEVPAKRLANIDAQIRRCLWVMDRIEPFVLGELNIEEELESNQLMDELFTNTLGYQEYTERLTDLVKQISFKYCNPKVLEIGTGKGFCAQAILGALGDNFTSYTCTDITSTHFDDVRSLFAVAQTEKMVFKTLDLEQSPTDQGFVAGYYDMIVASNALHDTPELEEMLKQIRSLLRPGGYLAFLEPTKGESLNLALGSCLRPGWFAGIEEGRQHSPLAAQKTWDSALREAGFAGIDTSTSEENTFAVPFSVMCSRATTKEMDIVQDPLVHAKQESLKANLLIIGGRTLQTSHLARSLSKTLTPYFDGLIQAETLMDVDDETLATKPTTVCFTELDEPVFKPFTEEKYRAMVKVCDKLQTMLWITVGSRGENPYMNMMVAVGRCLEGEMPHLRLQFLNFDGNDRPTPNVLAHHLLQLHLTRNFSGEVSKPGEPLFTLERELTIQDGTLLIPRYLHVEAINTRLNSDRRLITQSVDLSSKVVELGTSSSCYKLFERPQPSAGDEFIRVHVSKASLNAIKYGDAGYLHVVLGQVKTGKKVVALSESNQSVISVPRSYVVEFEARDADESDVLLRIVDELLALAVLTSTSGSVLVHGPHPALATSLSKFAAERKKALAMTSTSTEIISAKLIHTSSPDRTLAGAIPRDLSIWVDLSNNAESNTIGLRFKKLLPASCDSRNMADFCKSKTLKVGTIDASILTEATNRAMLSAEQLPEHTFVIPASAMLSHQFQPPGLQIIDWKADTSLPVAVIPADESMQFRSDRTYFLVGLTGELGLQMTKWMVSRGARHLALSSRNPQIDPQWFEFVQSQGASVKLYPMDVTSRASVQQVHKQISMEMPPVAGVMNGAMILIDAMLVKNTHAEFEKSLRPKVDGTVFLDELFGSDDLDFFIVFSSLAAVGGNIGQSAYAASNQFMCGLVANRRMRGLAGSAINMPGIIGLGYLNRSFETIEKLKKASYNNMSEWDFYQFLSEAIVAGRPDSGMNPEITAGLQRTDPKLVETPPLWAYNPKFHTLRKITGAGAATDDRDKDEGSVRSKLAKVVDKNDAYDVVLDTLMAYLCSRLKMEQSSITPETSIVELGVDSLLAVDMRSWFSKELGVDMPVLRLLGGATVAELVQDVVGRLNPEFVPNMAQEGEDSAGEASQNSEQQPDAENEEDISNDPMNDTTALLGQTDQLAEEVEEEQLEIAPIDLPSFGEQEKDSLVIPITRPSITQTVSNLSSSTPSISPTDGYEDVEHSEETSATSDSDVESDDRSVQSKEAALRSTVMESEEPTAKLFSHLPNRAEKSLEFIKKTDMSYGCSRFWFLMQYLQDPTTFNTVCRLEMSGRTRLDDADRCVIELGNRHEVFRTAFFDDPERMNEPTMGLLKETPLRLERRRASSMAEVEAEFDELLNYEFKLEQGETVRLKLISLDDETHIGIFAFHHIAMDGFSFNILLSELNKLYESQPLDPVPIPFSDFATRQRRQVTNGSLEGDFQFWKDMYSIKLPSGETKPDFLDPLPLFSLAQSPRKRLENYDYEECKVLLDGRTVRQMRAGCRRQRITSFHFFLGVLRTFLFRHLDIDDLVIGIADANRNDSALDNTMGFLLNLLPMRFKNDDGDAHSPFKNIAEDARNKAREALAHSSLPFDALLERLDMPRSTTHSPLFQAWMDYRPLNPNQDPTMFGTKANGTPTVGRTGYDITLDVQEGEGTQIWVALRMQKYLYSAEATKKLLDSYMRLVKGFASNFDVNVDSVPLWDEKEINAAKTLGRGPQLQLEWPVTISHRIAEVAKDNADKEALKDHNGTYTYQDMQHRVQAIGESLSNAEVQQGSRVAVCQQPSADWVCSLLAIWHVGATYIPMDLRNSVSRLAAIAEAAKPSAILCDAETEKDVSELKSTATVISVTELPNTTYITETKAKMNTPALILFTSGSTGTPKGIIMHHSALRNTIEGPSRQYNIGAERVLQQSAFTFDFSLDQILCGLANAGSVYVVSQEDRLDPMAISKIIAEEGITYTRATPAEYASWITYGAEHLMEASRWKFAWGGGERMPPSLRESIESLELEGLTLYNSYGPAESITCTKMALPPISDLDDEEEAEEEIPAGYPLPNYLVYIVDRNLSLVPQGATGEIVIGGPSLANGYLNNEKLSGSQFVGNPWDQGVIYRTGDIGSFRSDGALMYRGRMAGDTQVKIRGMRTDLQDIEACILTAAEGALLQVVVSVRSGDLLVAHVQFAPDQYADGDEAQQQALLRSLRFMLPLPAYMVPAVFVPIEQMPVNVHGKTDRAAMRALPLPQANVGRTGDALTETEQKLVEVMKEIVPDETVDAVQVSSHTSFFELGGNSLLLVKLQMLLNTRFDRKFALIDLFSAATLGALAAKIDSSPSASEGDDERKEESQIVTDDDQREGGVQVAKSDSAGV</sequence>
<dbReference type="PROSITE" id="PS00606">
    <property type="entry name" value="KS3_1"/>
    <property type="match status" value="1"/>
</dbReference>
<dbReference type="InterPro" id="IPR013217">
    <property type="entry name" value="Methyltransf_12"/>
</dbReference>
<dbReference type="InterPro" id="IPR049900">
    <property type="entry name" value="PKS_mFAS_DH"/>
</dbReference>
<evidence type="ECO:0000256" key="7">
    <source>
        <dbReference type="ARBA" id="ARBA00023268"/>
    </source>
</evidence>
<feature type="compositionally biased region" description="Low complexity" evidence="9">
    <location>
        <begin position="2563"/>
        <end position="2572"/>
    </location>
</feature>
<name>A0AA43TZ39_9LECA</name>
<keyword evidence="5" id="KW-0808">Transferase</keyword>
<dbReference type="Gene3D" id="1.10.1200.10">
    <property type="entry name" value="ACP-like"/>
    <property type="match status" value="2"/>
</dbReference>
<dbReference type="Pfam" id="PF08659">
    <property type="entry name" value="KR"/>
    <property type="match status" value="1"/>
</dbReference>
<evidence type="ECO:0000259" key="12">
    <source>
        <dbReference type="PROSITE" id="PS52019"/>
    </source>
</evidence>
<dbReference type="SUPFAM" id="SSF51735">
    <property type="entry name" value="NAD(P)-binding Rossmann-fold domains"/>
    <property type="match status" value="1"/>
</dbReference>
<dbReference type="InterPro" id="IPR013968">
    <property type="entry name" value="PKS_KR"/>
</dbReference>
<keyword evidence="7" id="KW-0511">Multifunctional enzyme</keyword>
<dbReference type="SMART" id="SM00826">
    <property type="entry name" value="PKS_DH"/>
    <property type="match status" value="1"/>
</dbReference>
<dbReference type="SUPFAM" id="SSF55048">
    <property type="entry name" value="Probable ACP-binding domain of malonyl-CoA ACP transacylase"/>
    <property type="match status" value="1"/>
</dbReference>
<evidence type="ECO:0000313" key="14">
    <source>
        <dbReference type="Proteomes" id="UP001161017"/>
    </source>
</evidence>
<dbReference type="GO" id="GO:0004312">
    <property type="term" value="F:fatty acid synthase activity"/>
    <property type="evidence" value="ECO:0007669"/>
    <property type="project" value="TreeGrafter"/>
</dbReference>
<evidence type="ECO:0000256" key="1">
    <source>
        <dbReference type="ARBA" id="ARBA00022450"/>
    </source>
</evidence>
<dbReference type="Gene3D" id="3.30.300.30">
    <property type="match status" value="1"/>
</dbReference>
<dbReference type="InterPro" id="IPR014030">
    <property type="entry name" value="Ketoacyl_synth_N"/>
</dbReference>
<dbReference type="InterPro" id="IPR020806">
    <property type="entry name" value="PKS_PP-bd"/>
</dbReference>
<dbReference type="Pfam" id="PF00501">
    <property type="entry name" value="AMP-binding"/>
    <property type="match status" value="1"/>
</dbReference>
<dbReference type="SUPFAM" id="SSF56801">
    <property type="entry name" value="Acetyl-CoA synthetase-like"/>
    <property type="match status" value="1"/>
</dbReference>
<dbReference type="Proteomes" id="UP001161017">
    <property type="component" value="Unassembled WGS sequence"/>
</dbReference>
<dbReference type="GO" id="GO:0004315">
    <property type="term" value="F:3-oxoacyl-[acyl-carrier-protein] synthase activity"/>
    <property type="evidence" value="ECO:0007669"/>
    <property type="project" value="InterPro"/>
</dbReference>
<dbReference type="GO" id="GO:0032259">
    <property type="term" value="P:methylation"/>
    <property type="evidence" value="ECO:0007669"/>
    <property type="project" value="UniProtKB-KW"/>
</dbReference>
<dbReference type="GO" id="GO:0016874">
    <property type="term" value="F:ligase activity"/>
    <property type="evidence" value="ECO:0007669"/>
    <property type="project" value="UniProtKB-KW"/>
</dbReference>
<keyword evidence="6" id="KW-0677">Repeat</keyword>
<feature type="domain" description="PKS/mFAS DH" evidence="12">
    <location>
        <begin position="946"/>
        <end position="1247"/>
    </location>
</feature>
<dbReference type="InterPro" id="IPR014031">
    <property type="entry name" value="Ketoacyl_synth_C"/>
</dbReference>
<dbReference type="CDD" id="cd19532">
    <property type="entry name" value="C_PKS-NRPS"/>
    <property type="match status" value="1"/>
</dbReference>
<dbReference type="InterPro" id="IPR049551">
    <property type="entry name" value="PKS_DH_C"/>
</dbReference>
<dbReference type="Pfam" id="PF00550">
    <property type="entry name" value="PP-binding"/>
    <property type="match status" value="2"/>
</dbReference>
<feature type="domain" description="Carrier" evidence="10">
    <location>
        <begin position="2389"/>
        <end position="2466"/>
    </location>
</feature>
<dbReference type="InterPro" id="IPR001227">
    <property type="entry name" value="Ac_transferase_dom_sf"/>
</dbReference>
<dbReference type="InterPro" id="IPR023213">
    <property type="entry name" value="CAT-like_dom_sf"/>
</dbReference>
<feature type="domain" description="Carrier" evidence="10">
    <location>
        <begin position="3622"/>
        <end position="3702"/>
    </location>
</feature>
<dbReference type="PROSITE" id="PS00455">
    <property type="entry name" value="AMP_BINDING"/>
    <property type="match status" value="1"/>
</dbReference>
<dbReference type="Gene3D" id="3.10.129.110">
    <property type="entry name" value="Polyketide synthase dehydratase"/>
    <property type="match status" value="1"/>
</dbReference>
<dbReference type="InterPro" id="IPR036736">
    <property type="entry name" value="ACP-like_sf"/>
</dbReference>
<dbReference type="InterPro" id="IPR016036">
    <property type="entry name" value="Malonyl_transacylase_ACP-bd"/>
</dbReference>
<dbReference type="InterPro" id="IPR020807">
    <property type="entry name" value="PKS_DH"/>
</dbReference>
<dbReference type="InterPro" id="IPR006162">
    <property type="entry name" value="Ppantetheine_attach_site"/>
</dbReference>
<dbReference type="EMBL" id="JAPUFD010000015">
    <property type="protein sequence ID" value="MDI1491550.1"/>
    <property type="molecule type" value="Genomic_DNA"/>
</dbReference>
<feature type="region of interest" description="N-terminal hotdog fold" evidence="8">
    <location>
        <begin position="946"/>
        <end position="1078"/>
    </location>
</feature>
<dbReference type="CDD" id="cd05930">
    <property type="entry name" value="A_NRPS"/>
    <property type="match status" value="1"/>
</dbReference>
<dbReference type="Pfam" id="PF00109">
    <property type="entry name" value="ketoacyl-synt"/>
    <property type="match status" value="1"/>
</dbReference>
<dbReference type="SMART" id="SM00823">
    <property type="entry name" value="PKS_PP"/>
    <property type="match status" value="2"/>
</dbReference>
<protein>
    <submittedName>
        <fullName evidence="13">Hybrid PKS-NRPS biosynthetic cluster</fullName>
    </submittedName>
</protein>
<dbReference type="Pfam" id="PF00698">
    <property type="entry name" value="Acyl_transf_1"/>
    <property type="match status" value="1"/>
</dbReference>
<dbReference type="InterPro" id="IPR016039">
    <property type="entry name" value="Thiolase-like"/>
</dbReference>
<dbReference type="PROSITE" id="PS50075">
    <property type="entry name" value="CARRIER"/>
    <property type="match status" value="2"/>
</dbReference>
<keyword evidence="3" id="KW-0436">Ligase</keyword>
<feature type="active site" description="Proton donor; for dehydratase activity" evidence="8">
    <location>
        <position position="1154"/>
    </location>
</feature>
<evidence type="ECO:0000256" key="9">
    <source>
        <dbReference type="SAM" id="MobiDB-lite"/>
    </source>
</evidence>
<feature type="region of interest" description="C-terminal hotdog fold" evidence="8">
    <location>
        <begin position="1093"/>
        <end position="1247"/>
    </location>
</feature>
<dbReference type="InterPro" id="IPR049552">
    <property type="entry name" value="PKS_DH_N"/>
</dbReference>
<feature type="active site" description="Proton acceptor; for dehydratase activity" evidence="8">
    <location>
        <position position="977"/>
    </location>
</feature>
<keyword evidence="1" id="KW-0596">Phosphopantetheine</keyword>
<comment type="caution">
    <text evidence="13">The sequence shown here is derived from an EMBL/GenBank/DDBJ whole genome shotgun (WGS) entry which is preliminary data.</text>
</comment>
<dbReference type="InterPro" id="IPR020841">
    <property type="entry name" value="PKS_Beta-ketoAc_synthase_dom"/>
</dbReference>
<dbReference type="InterPro" id="IPR042099">
    <property type="entry name" value="ANL_N_sf"/>
</dbReference>
<dbReference type="InterPro" id="IPR036291">
    <property type="entry name" value="NAD(P)-bd_dom_sf"/>
</dbReference>
<dbReference type="SUPFAM" id="SSF52151">
    <property type="entry name" value="FabD/lysophospholipase-like"/>
    <property type="match status" value="1"/>
</dbReference>
<evidence type="ECO:0000313" key="13">
    <source>
        <dbReference type="EMBL" id="MDI1491550.1"/>
    </source>
</evidence>
<dbReference type="CDD" id="cd02440">
    <property type="entry name" value="AdoMet_MTases"/>
    <property type="match status" value="1"/>
</dbReference>
<dbReference type="Gene3D" id="3.40.50.12780">
    <property type="entry name" value="N-terminal domain of ligase-like"/>
    <property type="match status" value="1"/>
</dbReference>
<evidence type="ECO:0000256" key="2">
    <source>
        <dbReference type="ARBA" id="ARBA00022553"/>
    </source>
</evidence>
<dbReference type="SMART" id="SM00822">
    <property type="entry name" value="PKS_KR"/>
    <property type="match status" value="1"/>
</dbReference>
<dbReference type="InterPro" id="IPR050091">
    <property type="entry name" value="PKS_NRPS_Biosynth_Enz"/>
</dbReference>
<accession>A0AA43TZ39</accession>
<dbReference type="Pfam" id="PF16197">
    <property type="entry name" value="KAsynt_C_assoc"/>
    <property type="match status" value="1"/>
</dbReference>
<dbReference type="InterPro" id="IPR014043">
    <property type="entry name" value="Acyl_transferase_dom"/>
</dbReference>
<evidence type="ECO:0000259" key="11">
    <source>
        <dbReference type="PROSITE" id="PS52004"/>
    </source>
</evidence>
<keyword evidence="2" id="KW-0597">Phosphoprotein</keyword>
<dbReference type="InterPro" id="IPR018201">
    <property type="entry name" value="Ketoacyl_synth_AS"/>
</dbReference>
<evidence type="ECO:0000256" key="6">
    <source>
        <dbReference type="ARBA" id="ARBA00022737"/>
    </source>
</evidence>
<dbReference type="SMART" id="SM00827">
    <property type="entry name" value="PKS_AT"/>
    <property type="match status" value="1"/>
</dbReference>
<dbReference type="InterPro" id="IPR045851">
    <property type="entry name" value="AMP-bd_C_sf"/>
</dbReference>
<gene>
    <name evidence="13" type="ORF">OHK93_002759</name>
</gene>
<dbReference type="InterPro" id="IPR029063">
    <property type="entry name" value="SAM-dependent_MTases_sf"/>
</dbReference>
<dbReference type="InterPro" id="IPR000873">
    <property type="entry name" value="AMP-dep_synth/lig_dom"/>
</dbReference>
<proteinExistence type="predicted"/>
<dbReference type="Gene3D" id="3.30.559.10">
    <property type="entry name" value="Chloramphenicol acetyltransferase-like domain"/>
    <property type="match status" value="1"/>
</dbReference>
<dbReference type="InterPro" id="IPR001242">
    <property type="entry name" value="Condensation_dom"/>
</dbReference>
<feature type="compositionally biased region" description="Acidic residues" evidence="9">
    <location>
        <begin position="2493"/>
        <end position="2502"/>
    </location>
</feature>
<dbReference type="InterPro" id="IPR020845">
    <property type="entry name" value="AMP-binding_CS"/>
</dbReference>
<dbReference type="SUPFAM" id="SSF53335">
    <property type="entry name" value="S-adenosyl-L-methionine-dependent methyltransferases"/>
    <property type="match status" value="1"/>
</dbReference>
<reference evidence="13" key="1">
    <citation type="journal article" date="2023" name="Genome Biol. Evol.">
        <title>First Whole Genome Sequence and Flow Cytometry Genome Size Data for the Lichen-Forming Fungus Ramalina farinacea (Ascomycota).</title>
        <authorList>
            <person name="Llewellyn T."/>
            <person name="Mian S."/>
            <person name="Hill R."/>
            <person name="Leitch I.J."/>
            <person name="Gaya E."/>
        </authorList>
    </citation>
    <scope>NUCLEOTIDE SEQUENCE</scope>
    <source>
        <strain evidence="13">LIQ254RAFAR</strain>
    </source>
</reference>
<evidence type="ECO:0000256" key="5">
    <source>
        <dbReference type="ARBA" id="ARBA00022679"/>
    </source>
</evidence>
<dbReference type="SUPFAM" id="SSF47336">
    <property type="entry name" value="ACP-like"/>
    <property type="match status" value="2"/>
</dbReference>
<feature type="region of interest" description="Disordered" evidence="9">
    <location>
        <begin position="3698"/>
        <end position="3738"/>
    </location>
</feature>
<dbReference type="PANTHER" id="PTHR43775:SF20">
    <property type="entry name" value="HYBRID PKS-NRPS SYNTHETASE APDA"/>
    <property type="match status" value="1"/>
</dbReference>
<evidence type="ECO:0000259" key="10">
    <source>
        <dbReference type="PROSITE" id="PS50075"/>
    </source>
</evidence>
<dbReference type="SMART" id="SM00825">
    <property type="entry name" value="PKS_KS"/>
    <property type="match status" value="1"/>
</dbReference>
<dbReference type="PROSITE" id="PS52019">
    <property type="entry name" value="PKS_MFAS_DH"/>
    <property type="match status" value="1"/>
</dbReference>
<dbReference type="InterPro" id="IPR057326">
    <property type="entry name" value="KR_dom"/>
</dbReference>
<dbReference type="InterPro" id="IPR009081">
    <property type="entry name" value="PP-bd_ACP"/>
</dbReference>
<dbReference type="GO" id="GO:0031177">
    <property type="term" value="F:phosphopantetheine binding"/>
    <property type="evidence" value="ECO:0007669"/>
    <property type="project" value="InterPro"/>
</dbReference>
<dbReference type="PROSITE" id="PS00012">
    <property type="entry name" value="PHOSPHOPANTETHEINE"/>
    <property type="match status" value="1"/>
</dbReference>
<dbReference type="Pfam" id="PF21089">
    <property type="entry name" value="PKS_DH_N"/>
    <property type="match status" value="1"/>
</dbReference>
<dbReference type="PROSITE" id="PS52004">
    <property type="entry name" value="KS3_2"/>
    <property type="match status" value="1"/>
</dbReference>
<evidence type="ECO:0000256" key="4">
    <source>
        <dbReference type="ARBA" id="ARBA00022603"/>
    </source>
</evidence>
<dbReference type="GO" id="GO:0009403">
    <property type="term" value="P:toxin biosynthetic process"/>
    <property type="evidence" value="ECO:0007669"/>
    <property type="project" value="UniProtKB-ARBA"/>
</dbReference>
<dbReference type="Gene3D" id="3.30.559.30">
    <property type="entry name" value="Nonribosomal peptide synthetase, condensation domain"/>
    <property type="match status" value="1"/>
</dbReference>